<reference evidence="5 6" key="1">
    <citation type="submission" date="2018-06" db="EMBL/GenBank/DDBJ databases">
        <title>Genome analysis of cellulolytic fungus Trichoderma lentiforme CFAM-422.</title>
        <authorList>
            <person name="Steindorff A.S."/>
            <person name="Formighieri E.F."/>
            <person name="Midorikawa G.E.O."/>
            <person name="Tamietti M.S."/>
            <person name="Ramos E.Z."/>
            <person name="Silva A.S."/>
            <person name="Bon E.P.S."/>
            <person name="Mendes T.D."/>
            <person name="Damaso M.C.T."/>
            <person name="Favaro L.C.L."/>
        </authorList>
    </citation>
    <scope>NUCLEOTIDE SEQUENCE [LARGE SCALE GENOMIC DNA]</scope>
    <source>
        <strain evidence="5 6">CFAM-422</strain>
    </source>
</reference>
<evidence type="ECO:0000259" key="4">
    <source>
        <dbReference type="Pfam" id="PF00135"/>
    </source>
</evidence>
<dbReference type="Proteomes" id="UP000801864">
    <property type="component" value="Unassembled WGS sequence"/>
</dbReference>
<dbReference type="EMBL" id="QLNT01000019">
    <property type="protein sequence ID" value="KAF3063402.1"/>
    <property type="molecule type" value="Genomic_DNA"/>
</dbReference>
<dbReference type="InterPro" id="IPR002018">
    <property type="entry name" value="CarbesteraseB"/>
</dbReference>
<gene>
    <name evidence="5" type="ORF">CFAM422_010082</name>
</gene>
<dbReference type="PANTHER" id="PTHR11559">
    <property type="entry name" value="CARBOXYLESTERASE"/>
    <property type="match status" value="1"/>
</dbReference>
<keyword evidence="2 3" id="KW-0378">Hydrolase</keyword>
<proteinExistence type="inferred from homology"/>
<evidence type="ECO:0000313" key="6">
    <source>
        <dbReference type="Proteomes" id="UP000801864"/>
    </source>
</evidence>
<dbReference type="InterPro" id="IPR019819">
    <property type="entry name" value="Carboxylesterase_B_CS"/>
</dbReference>
<feature type="chain" id="PRO_5040541311" description="Carboxylic ester hydrolase" evidence="3">
    <location>
        <begin position="18"/>
        <end position="549"/>
    </location>
</feature>
<dbReference type="InterPro" id="IPR019826">
    <property type="entry name" value="Carboxylesterase_B_AS"/>
</dbReference>
<organism evidence="5 6">
    <name type="scientific">Trichoderma lentiforme</name>
    <dbReference type="NCBI Taxonomy" id="1567552"/>
    <lineage>
        <taxon>Eukaryota</taxon>
        <taxon>Fungi</taxon>
        <taxon>Dikarya</taxon>
        <taxon>Ascomycota</taxon>
        <taxon>Pezizomycotina</taxon>
        <taxon>Sordariomycetes</taxon>
        <taxon>Hypocreomycetidae</taxon>
        <taxon>Hypocreales</taxon>
        <taxon>Hypocreaceae</taxon>
        <taxon>Trichoderma</taxon>
    </lineage>
</organism>
<dbReference type="EC" id="3.1.1.-" evidence="3"/>
<sequence>MLYSVIWSGFCAALVLGDAVTPDLPVVDLGYELHQAILFNKDQGFYNFSNIRYAQPPLGQLRFTAPKPVEGHSNNVNNGSIGVICPQAIAAWNSGSNAFVQAYTNGVPFAKAAMLGEQAQQNAKIPPLDPRTTEDCLFLDIFVPKKVFDGRGSGMKAPVYLWIHGGGYKQGDKTGDSNVLINPSAVLQQSNDTLIFVSINYRLGAFGWLAGPLFENSGGLPNNGLHDQRLAMDWVQQYIHLFGGDKSRVTVAGESAGAGSIVHHLTAFGGQGDVLPFTQAVAQSPAFSINSNLDTQNQRFQEFLDLLGVGSLDEARTLPSEQLIMANQMQVFNSSYGGGIYGVTVDGTYVPAQPGLLFENGSFHQNVNIYAGHNVDEGLVFTNPLLMLSGTYPQLLQSLFTNLTASEMTFIESSLYPPIFDGSYGYANEFERASTTLADVGIVCNVDYMGRAYNNATYSYEFSVYPGIHGQDLAYEFNSTGAINQTVASAFQAYISSFVDTGIPAGQNLPPIPQYGLDAMTMNLTTTGIEIVTPAKIDRERCAFWQNLL</sequence>
<name>A0A9P4X998_9HYPO</name>
<keyword evidence="6" id="KW-1185">Reference proteome</keyword>
<dbReference type="Gene3D" id="3.40.50.1820">
    <property type="entry name" value="alpha/beta hydrolase"/>
    <property type="match status" value="1"/>
</dbReference>
<dbReference type="InterPro" id="IPR050309">
    <property type="entry name" value="Type-B_Carboxylest/Lipase"/>
</dbReference>
<evidence type="ECO:0000256" key="2">
    <source>
        <dbReference type="ARBA" id="ARBA00022801"/>
    </source>
</evidence>
<dbReference type="SUPFAM" id="SSF53474">
    <property type="entry name" value="alpha/beta-Hydrolases"/>
    <property type="match status" value="1"/>
</dbReference>
<evidence type="ECO:0000256" key="3">
    <source>
        <dbReference type="RuleBase" id="RU361235"/>
    </source>
</evidence>
<keyword evidence="3" id="KW-0732">Signal</keyword>
<feature type="signal peptide" evidence="3">
    <location>
        <begin position="1"/>
        <end position="17"/>
    </location>
</feature>
<dbReference type="AlphaFoldDB" id="A0A9P4X998"/>
<accession>A0A9P4X998</accession>
<dbReference type="GO" id="GO:0016787">
    <property type="term" value="F:hydrolase activity"/>
    <property type="evidence" value="ECO:0007669"/>
    <property type="project" value="UniProtKB-KW"/>
</dbReference>
<dbReference type="PROSITE" id="PS00941">
    <property type="entry name" value="CARBOXYLESTERASE_B_2"/>
    <property type="match status" value="1"/>
</dbReference>
<evidence type="ECO:0000313" key="5">
    <source>
        <dbReference type="EMBL" id="KAF3063402.1"/>
    </source>
</evidence>
<evidence type="ECO:0000256" key="1">
    <source>
        <dbReference type="ARBA" id="ARBA00005964"/>
    </source>
</evidence>
<protein>
    <recommendedName>
        <fullName evidence="3">Carboxylic ester hydrolase</fullName>
        <ecNumber evidence="3">3.1.1.-</ecNumber>
    </recommendedName>
</protein>
<comment type="similarity">
    <text evidence="1 3">Belongs to the type-B carboxylesterase/lipase family.</text>
</comment>
<dbReference type="InterPro" id="IPR029058">
    <property type="entry name" value="AB_hydrolase_fold"/>
</dbReference>
<dbReference type="PROSITE" id="PS00122">
    <property type="entry name" value="CARBOXYLESTERASE_B_1"/>
    <property type="match status" value="1"/>
</dbReference>
<comment type="caution">
    <text evidence="5">The sequence shown here is derived from an EMBL/GenBank/DDBJ whole genome shotgun (WGS) entry which is preliminary data.</text>
</comment>
<dbReference type="Pfam" id="PF00135">
    <property type="entry name" value="COesterase"/>
    <property type="match status" value="1"/>
</dbReference>
<feature type="domain" description="Carboxylesterase type B" evidence="4">
    <location>
        <begin position="42"/>
        <end position="545"/>
    </location>
</feature>